<evidence type="ECO:0000313" key="1">
    <source>
        <dbReference type="EMBL" id="EGG55266.1"/>
    </source>
</evidence>
<dbReference type="AlphaFoldDB" id="F3QSH9"/>
<reference evidence="1 2" key="1">
    <citation type="submission" date="2011-02" db="EMBL/GenBank/DDBJ databases">
        <authorList>
            <person name="Weinstock G."/>
            <person name="Sodergren E."/>
            <person name="Clifton S."/>
            <person name="Fulton L."/>
            <person name="Fulton B."/>
            <person name="Courtney L."/>
            <person name="Fronick C."/>
            <person name="Harrison M."/>
            <person name="Strong C."/>
            <person name="Farmer C."/>
            <person name="Delahaunty K."/>
            <person name="Markovic C."/>
            <person name="Hall O."/>
            <person name="Minx P."/>
            <person name="Tomlinson C."/>
            <person name="Mitreva M."/>
            <person name="Hou S."/>
            <person name="Chen J."/>
            <person name="Wollam A."/>
            <person name="Pepin K.H."/>
            <person name="Johnson M."/>
            <person name="Bhonagiri V."/>
            <person name="Zhang X."/>
            <person name="Suruliraj S."/>
            <person name="Warren W."/>
            <person name="Chinwalla A."/>
            <person name="Mardis E.R."/>
            <person name="Wilson R.K."/>
        </authorList>
    </citation>
    <scope>NUCLEOTIDE SEQUENCE [LARGE SCALE GENOMIC DNA]</scope>
    <source>
        <strain evidence="1 2">YIT 11841</strain>
    </source>
</reference>
<protein>
    <recommendedName>
        <fullName evidence="3">XRE family transcriptional regulator</fullName>
    </recommendedName>
</protein>
<dbReference type="EMBL" id="AFBR01000028">
    <property type="protein sequence ID" value="EGG55266.1"/>
    <property type="molecule type" value="Genomic_DNA"/>
</dbReference>
<evidence type="ECO:0008006" key="3">
    <source>
        <dbReference type="Google" id="ProtNLM"/>
    </source>
</evidence>
<name>F3QSH9_9BACT</name>
<dbReference type="OrthoDB" id="1045046at2"/>
<evidence type="ECO:0000313" key="2">
    <source>
        <dbReference type="Proteomes" id="UP000005546"/>
    </source>
</evidence>
<dbReference type="eggNOG" id="COG3093">
    <property type="taxonomic scope" value="Bacteria"/>
</dbReference>
<accession>F3QSH9</accession>
<dbReference type="Proteomes" id="UP000005546">
    <property type="component" value="Unassembled WGS sequence"/>
</dbReference>
<gene>
    <name evidence="1" type="ORF">HMPREF9442_01138</name>
</gene>
<keyword evidence="2" id="KW-1185">Reference proteome</keyword>
<dbReference type="STRING" id="762982.HMPREF9442_01138"/>
<organism evidence="1 2">
    <name type="scientific">Paraprevotella xylaniphila YIT 11841</name>
    <dbReference type="NCBI Taxonomy" id="762982"/>
    <lineage>
        <taxon>Bacteria</taxon>
        <taxon>Pseudomonadati</taxon>
        <taxon>Bacteroidota</taxon>
        <taxon>Bacteroidia</taxon>
        <taxon>Bacteroidales</taxon>
        <taxon>Prevotellaceae</taxon>
        <taxon>Paraprevotella</taxon>
    </lineage>
</organism>
<dbReference type="HOGENOM" id="CLU_168061_0_0_10"/>
<comment type="caution">
    <text evidence="1">The sequence shown here is derived from an EMBL/GenBank/DDBJ whole genome shotgun (WGS) entry which is preliminary data.</text>
</comment>
<proteinExistence type="predicted"/>
<sequence length="96" mass="11582">MRSSGYLAVPQAGNKHWMVYAFVFMVHIGQLIEQELRRQRRSVSWFAKELYCDRTNVYKLFRKESIDTLLLYRISCILSHDFFKYYTDDFVSDNKP</sequence>